<dbReference type="EMBL" id="CP038026">
    <property type="protein sequence ID" value="QBQ35653.1"/>
    <property type="molecule type" value="Genomic_DNA"/>
</dbReference>
<keyword evidence="3" id="KW-0808">Transferase</keyword>
<gene>
    <name evidence="3" type="ORF">E1742_05340</name>
    <name evidence="2" type="ORF">GCM10007388_32160</name>
</gene>
<reference evidence="3 4" key="2">
    <citation type="submission" date="2019-03" db="EMBL/GenBank/DDBJ databases">
        <title>Draft Genome Sequences of Six Type Strains of the Genus Massilia.</title>
        <authorList>
            <person name="Miess H."/>
            <person name="Frediansyhah A."/>
            <person name="Gross H."/>
        </authorList>
    </citation>
    <scope>NUCLEOTIDE SEQUENCE [LARGE SCALE GENOMIC DNA]</scope>
    <source>
        <strain evidence="3 4">DSM 17505</strain>
    </source>
</reference>
<protein>
    <submittedName>
        <fullName evidence="3">Class I SAM-dependent methyltransferase</fullName>
    </submittedName>
</protein>
<evidence type="ECO:0000256" key="1">
    <source>
        <dbReference type="SAM" id="MobiDB-lite"/>
    </source>
</evidence>
<dbReference type="SUPFAM" id="SSF53335">
    <property type="entry name" value="S-adenosyl-L-methionine-dependent methyltransferases"/>
    <property type="match status" value="1"/>
</dbReference>
<dbReference type="Gene3D" id="3.40.50.150">
    <property type="entry name" value="Vaccinia Virus protein VP39"/>
    <property type="match status" value="1"/>
</dbReference>
<dbReference type="AlphaFoldDB" id="A0A4P7BC30"/>
<keyword evidence="4" id="KW-1185">Reference proteome</keyword>
<organism evidence="2 5">
    <name type="scientific">Pseudoduganella plicata</name>
    <dbReference type="NCBI Taxonomy" id="321984"/>
    <lineage>
        <taxon>Bacteria</taxon>
        <taxon>Pseudomonadati</taxon>
        <taxon>Pseudomonadota</taxon>
        <taxon>Betaproteobacteria</taxon>
        <taxon>Burkholderiales</taxon>
        <taxon>Oxalobacteraceae</taxon>
        <taxon>Telluria group</taxon>
        <taxon>Pseudoduganella</taxon>
    </lineage>
</organism>
<dbReference type="Proteomes" id="UP000294359">
    <property type="component" value="Chromosome"/>
</dbReference>
<evidence type="ECO:0000313" key="3">
    <source>
        <dbReference type="EMBL" id="QBQ35653.1"/>
    </source>
</evidence>
<reference evidence="2" key="3">
    <citation type="submission" date="2022-12" db="EMBL/GenBank/DDBJ databases">
        <authorList>
            <person name="Sun Q."/>
            <person name="Kim S."/>
        </authorList>
    </citation>
    <scope>NUCLEOTIDE SEQUENCE</scope>
    <source>
        <strain evidence="2">KCTC 12344</strain>
    </source>
</reference>
<dbReference type="GO" id="GO:0032259">
    <property type="term" value="P:methylation"/>
    <property type="evidence" value="ECO:0007669"/>
    <property type="project" value="UniProtKB-KW"/>
</dbReference>
<feature type="region of interest" description="Disordered" evidence="1">
    <location>
        <begin position="1"/>
        <end position="23"/>
    </location>
</feature>
<accession>A0A4P7BC30</accession>
<proteinExistence type="predicted"/>
<evidence type="ECO:0000313" key="5">
    <source>
        <dbReference type="Proteomes" id="UP000619512"/>
    </source>
</evidence>
<reference evidence="2" key="1">
    <citation type="journal article" date="2014" name="Int. J. Syst. Evol. Microbiol.">
        <title>Complete genome sequence of Corynebacterium casei LMG S-19264T (=DSM 44701T), isolated from a smear-ripened cheese.</title>
        <authorList>
            <consortium name="US DOE Joint Genome Institute (JGI-PGF)"/>
            <person name="Walter F."/>
            <person name="Albersmeier A."/>
            <person name="Kalinowski J."/>
            <person name="Ruckert C."/>
        </authorList>
    </citation>
    <scope>NUCLEOTIDE SEQUENCE</scope>
    <source>
        <strain evidence="2">KCTC 12344</strain>
    </source>
</reference>
<feature type="compositionally biased region" description="Polar residues" evidence="1">
    <location>
        <begin position="1"/>
        <end position="17"/>
    </location>
</feature>
<evidence type="ECO:0000313" key="2">
    <source>
        <dbReference type="EMBL" id="GGY96284.1"/>
    </source>
</evidence>
<dbReference type="GO" id="GO:0008168">
    <property type="term" value="F:methyltransferase activity"/>
    <property type="evidence" value="ECO:0007669"/>
    <property type="project" value="UniProtKB-KW"/>
</dbReference>
<dbReference type="EMBL" id="BMWW01000005">
    <property type="protein sequence ID" value="GGY96284.1"/>
    <property type="molecule type" value="Genomic_DNA"/>
</dbReference>
<name>A0A4P7BC30_9BURK</name>
<dbReference type="Pfam" id="PF13578">
    <property type="entry name" value="Methyltransf_24"/>
    <property type="match status" value="1"/>
</dbReference>
<keyword evidence="3" id="KW-0489">Methyltransferase</keyword>
<sequence length="245" mass="27791">MVNTTLDKSMEKNSQGSAPPGTEMVHIRPYQLLGIADDFADQEEIKFFMPPAQGAGSLSTLESVLLIKLLRLVEPDYIFEFGTYKGYTTRLLLENLTASDAQGPRIYTLDLPELSEVVFQGKDKELAQEALGFQRKYLQCARADLVKQLLQDSMTLDVATLPARFDYIFVDANHELSYVRRDTENAFRMLADAPSCVIWHDYGNPQFPELTQYLDELAHETPLFHVQNTMLVFHLRGKEVLPPNA</sequence>
<dbReference type="Proteomes" id="UP000619512">
    <property type="component" value="Unassembled WGS sequence"/>
</dbReference>
<evidence type="ECO:0000313" key="4">
    <source>
        <dbReference type="Proteomes" id="UP000294359"/>
    </source>
</evidence>
<dbReference type="InterPro" id="IPR029063">
    <property type="entry name" value="SAM-dependent_MTases_sf"/>
</dbReference>
<dbReference type="OrthoDB" id="292252at2"/>